<name>A0A1L7WQ76_9HELO</name>
<keyword evidence="2" id="KW-1185">Reference proteome</keyword>
<reference evidence="1 2" key="1">
    <citation type="submission" date="2016-03" db="EMBL/GenBank/DDBJ databases">
        <authorList>
            <person name="Ploux O."/>
        </authorList>
    </citation>
    <scope>NUCLEOTIDE SEQUENCE [LARGE SCALE GENOMIC DNA]</scope>
    <source>
        <strain evidence="1 2">UAMH 11012</strain>
    </source>
</reference>
<dbReference type="OrthoDB" id="3560968at2759"/>
<evidence type="ECO:0000313" key="1">
    <source>
        <dbReference type="EMBL" id="CZR54906.1"/>
    </source>
</evidence>
<evidence type="ECO:0000313" key="2">
    <source>
        <dbReference type="Proteomes" id="UP000184330"/>
    </source>
</evidence>
<gene>
    <name evidence="1" type="ORF">PAC_04791</name>
</gene>
<dbReference type="Proteomes" id="UP000184330">
    <property type="component" value="Unassembled WGS sequence"/>
</dbReference>
<protein>
    <submittedName>
        <fullName evidence="1">Uncharacterized protein</fullName>
    </submittedName>
</protein>
<accession>A0A1L7WQ76</accession>
<organism evidence="1 2">
    <name type="scientific">Phialocephala subalpina</name>
    <dbReference type="NCBI Taxonomy" id="576137"/>
    <lineage>
        <taxon>Eukaryota</taxon>
        <taxon>Fungi</taxon>
        <taxon>Dikarya</taxon>
        <taxon>Ascomycota</taxon>
        <taxon>Pezizomycotina</taxon>
        <taxon>Leotiomycetes</taxon>
        <taxon>Helotiales</taxon>
        <taxon>Mollisiaceae</taxon>
        <taxon>Phialocephala</taxon>
        <taxon>Phialocephala fortinii species complex</taxon>
    </lineage>
</organism>
<proteinExistence type="predicted"/>
<sequence>MPIGIVAAQLDRDGFEQLVADWTDPLALGERMRKPDRGACFQKVNCAVLRATASQTAGNSTQDPEIYSTVAYLSNTLRDGEEATLVDLSSTTTLTENQNAFQEHASGCHYTLKMAEDEFKKRDAEVEEREANLYGTAHTLKMAEDEF</sequence>
<dbReference type="AlphaFoldDB" id="A0A1L7WQ76"/>
<dbReference type="EMBL" id="FJOG01000005">
    <property type="protein sequence ID" value="CZR54906.1"/>
    <property type="molecule type" value="Genomic_DNA"/>
</dbReference>